<dbReference type="InterPro" id="IPR001173">
    <property type="entry name" value="Glyco_trans_2-like"/>
</dbReference>
<dbReference type="InterPro" id="IPR029044">
    <property type="entry name" value="Nucleotide-diphossugar_trans"/>
</dbReference>
<evidence type="ECO:0000313" key="3">
    <source>
        <dbReference type="Proteomes" id="UP001448858"/>
    </source>
</evidence>
<dbReference type="Proteomes" id="UP001448858">
    <property type="component" value="Chromosome"/>
</dbReference>
<feature type="domain" description="Glycosyltransferase 2-like" evidence="1">
    <location>
        <begin position="18"/>
        <end position="173"/>
    </location>
</feature>
<dbReference type="RefSeq" id="WP_342022302.1">
    <property type="nucleotide sequence ID" value="NZ_CP151657.1"/>
</dbReference>
<evidence type="ECO:0000313" key="2">
    <source>
        <dbReference type="EMBL" id="WZP14651.1"/>
    </source>
</evidence>
<gene>
    <name evidence="2" type="ORF">AAE021_10605</name>
</gene>
<dbReference type="Pfam" id="PF00535">
    <property type="entry name" value="Glycos_transf_2"/>
    <property type="match status" value="1"/>
</dbReference>
<sequence>MNIPGLARPAPSTLDTVSVVVATVDRPGLLRQAIRAALAQEYPGPVEVLVVFDRVRAQSLTDIAVPPLRSLITLENTRTPGLAGARNTGILAASGSYVAFCDDDDEWHPRKLSLQLAAWKKDPAAAAVAAGVSISAEGQITTRIPPPTVTFRQFLRSRVSEIHPSSLLFRREDLTGRYGLVDEDLPASYGEDYDLLLRSARFGHIRSVQTALVSVRWGRHSMFAGHWEMLAAGLTYLLQKFPEFASSSSGTARIAGQVAFAHAALGRRREAWRWARSSLRRDPAQLRAYAAMLVGTGAVSAEALLALTQKWGRGL</sequence>
<dbReference type="EC" id="2.4.-.-" evidence="2"/>
<organism evidence="2 3">
    <name type="scientific">Arthrobacter citreus</name>
    <dbReference type="NCBI Taxonomy" id="1670"/>
    <lineage>
        <taxon>Bacteria</taxon>
        <taxon>Bacillati</taxon>
        <taxon>Actinomycetota</taxon>
        <taxon>Actinomycetes</taxon>
        <taxon>Micrococcales</taxon>
        <taxon>Micrococcaceae</taxon>
        <taxon>Arthrobacter</taxon>
    </lineage>
</organism>
<reference evidence="2 3" key="1">
    <citation type="submission" date="2024-04" db="EMBL/GenBank/DDBJ databases">
        <title>Arthrobacter sp. from Plains bison fecal sample.</title>
        <authorList>
            <person name="Ruzzini A."/>
        </authorList>
    </citation>
    <scope>NUCLEOTIDE SEQUENCE [LARGE SCALE GENOMIC DNA]</scope>
    <source>
        <strain evidence="2 3">EINP1</strain>
    </source>
</reference>
<dbReference type="Gene3D" id="3.90.550.10">
    <property type="entry name" value="Spore Coat Polysaccharide Biosynthesis Protein SpsA, Chain A"/>
    <property type="match status" value="1"/>
</dbReference>
<name>A0ABZ2ZR86_9MICC</name>
<evidence type="ECO:0000259" key="1">
    <source>
        <dbReference type="Pfam" id="PF00535"/>
    </source>
</evidence>
<dbReference type="PANTHER" id="PTHR43685:SF2">
    <property type="entry name" value="GLYCOSYLTRANSFERASE 2-LIKE DOMAIN-CONTAINING PROTEIN"/>
    <property type="match status" value="1"/>
</dbReference>
<dbReference type="PANTHER" id="PTHR43685">
    <property type="entry name" value="GLYCOSYLTRANSFERASE"/>
    <property type="match status" value="1"/>
</dbReference>
<protein>
    <submittedName>
        <fullName evidence="2">Glycosyltransferase family 2 protein</fullName>
        <ecNumber evidence="2">2.4.-.-</ecNumber>
    </submittedName>
</protein>
<keyword evidence="3" id="KW-1185">Reference proteome</keyword>
<dbReference type="EMBL" id="CP151657">
    <property type="protein sequence ID" value="WZP14651.1"/>
    <property type="molecule type" value="Genomic_DNA"/>
</dbReference>
<keyword evidence="2" id="KW-0808">Transferase</keyword>
<dbReference type="CDD" id="cd00761">
    <property type="entry name" value="Glyco_tranf_GTA_type"/>
    <property type="match status" value="1"/>
</dbReference>
<dbReference type="GO" id="GO:0016757">
    <property type="term" value="F:glycosyltransferase activity"/>
    <property type="evidence" value="ECO:0007669"/>
    <property type="project" value="UniProtKB-KW"/>
</dbReference>
<dbReference type="SUPFAM" id="SSF53448">
    <property type="entry name" value="Nucleotide-diphospho-sugar transferases"/>
    <property type="match status" value="1"/>
</dbReference>
<accession>A0ABZ2ZR86</accession>
<proteinExistence type="predicted"/>
<dbReference type="InterPro" id="IPR050834">
    <property type="entry name" value="Glycosyltransf_2"/>
</dbReference>
<keyword evidence="2" id="KW-0328">Glycosyltransferase</keyword>